<dbReference type="EMBL" id="UYYA01001094">
    <property type="protein sequence ID" value="VDM55095.1"/>
    <property type="molecule type" value="Genomic_DNA"/>
</dbReference>
<accession>A0A158PFJ7</accession>
<evidence type="ECO:0000313" key="2">
    <source>
        <dbReference type="EMBL" id="VDM55095.1"/>
    </source>
</evidence>
<feature type="compositionally biased region" description="Acidic residues" evidence="1">
    <location>
        <begin position="268"/>
        <end position="288"/>
    </location>
</feature>
<name>A0A158PFJ7_ANGCS</name>
<evidence type="ECO:0000256" key="1">
    <source>
        <dbReference type="SAM" id="MobiDB-lite"/>
    </source>
</evidence>
<evidence type="ECO:0000313" key="4">
    <source>
        <dbReference type="WBParaSite" id="ACOC_0000350901-mRNA-1"/>
    </source>
</evidence>
<feature type="region of interest" description="Disordered" evidence="1">
    <location>
        <begin position="268"/>
        <end position="305"/>
    </location>
</feature>
<dbReference type="OrthoDB" id="5842335at2759"/>
<reference evidence="2 3" key="2">
    <citation type="submission" date="2018-11" db="EMBL/GenBank/DDBJ databases">
        <authorList>
            <consortium name="Pathogen Informatics"/>
        </authorList>
    </citation>
    <scope>NUCLEOTIDE SEQUENCE [LARGE SCALE GENOMIC DNA]</scope>
    <source>
        <strain evidence="2 3">Costa Rica</strain>
    </source>
</reference>
<dbReference type="AlphaFoldDB" id="A0A158PFJ7"/>
<feature type="compositionally biased region" description="Basic and acidic residues" evidence="1">
    <location>
        <begin position="289"/>
        <end position="302"/>
    </location>
</feature>
<organism evidence="4">
    <name type="scientific">Angiostrongylus costaricensis</name>
    <name type="common">Nematode worm</name>
    <dbReference type="NCBI Taxonomy" id="334426"/>
    <lineage>
        <taxon>Eukaryota</taxon>
        <taxon>Metazoa</taxon>
        <taxon>Ecdysozoa</taxon>
        <taxon>Nematoda</taxon>
        <taxon>Chromadorea</taxon>
        <taxon>Rhabditida</taxon>
        <taxon>Rhabditina</taxon>
        <taxon>Rhabditomorpha</taxon>
        <taxon>Strongyloidea</taxon>
        <taxon>Metastrongylidae</taxon>
        <taxon>Angiostrongylus</taxon>
    </lineage>
</organism>
<dbReference type="Proteomes" id="UP000267027">
    <property type="component" value="Unassembled WGS sequence"/>
</dbReference>
<gene>
    <name evidence="2" type="ORF">ACOC_LOCUS3510</name>
</gene>
<reference evidence="4" key="1">
    <citation type="submission" date="2016-04" db="UniProtKB">
        <authorList>
            <consortium name="WormBaseParasite"/>
        </authorList>
    </citation>
    <scope>IDENTIFICATION</scope>
</reference>
<keyword evidence="3" id="KW-1185">Reference proteome</keyword>
<protein>
    <submittedName>
        <fullName evidence="2 4">Uncharacterized protein</fullName>
    </submittedName>
</protein>
<evidence type="ECO:0000313" key="3">
    <source>
        <dbReference type="Proteomes" id="UP000267027"/>
    </source>
</evidence>
<sequence length="319" mass="37043">MRDNIMSRTFCEIATEALGRSATAVDTNQAMFRRCRIGLLEPVCDQFVKEYAKRIFALARVGVPASAICEELHLERMLGLLVYGVLYHITFALMPPVSKPLAPEDSDLLKTRHSPGPARIVKVRTYGLLQNEVEDVPTGDIGKSTADDYIDFSNKPLRNGGANRNLKPVTYKPIPKKYEIPSPEPETDPIEVRTPQRGSLTLSHPQQYVVQQPQLRKGYYYQHYPYYRLPRQYMLRPQYGYIYPPQYQNVAYTYYHPLRYRACDGYETENEDESFEEESTREDEDEEEPTGREQPTRQEQQKIKSIHYYSDNHLMVRSP</sequence>
<dbReference type="WBParaSite" id="ACOC_0000350901-mRNA-1">
    <property type="protein sequence ID" value="ACOC_0000350901-mRNA-1"/>
    <property type="gene ID" value="ACOC_0000350901"/>
</dbReference>
<proteinExistence type="predicted"/>